<proteinExistence type="predicted"/>
<keyword evidence="3" id="KW-1185">Reference proteome</keyword>
<keyword evidence="1" id="KW-1133">Transmembrane helix</keyword>
<reference evidence="2 3" key="1">
    <citation type="submission" date="2020-09" db="EMBL/GenBank/DDBJ databases">
        <title>Dyella sp. 7MK23 isolated from forest soil.</title>
        <authorList>
            <person name="Fu J."/>
        </authorList>
    </citation>
    <scope>NUCLEOTIDE SEQUENCE [LARGE SCALE GENOMIC DNA]</scope>
    <source>
        <strain evidence="2 3">7MK23</strain>
    </source>
</reference>
<feature type="transmembrane region" description="Helical" evidence="1">
    <location>
        <begin position="379"/>
        <end position="403"/>
    </location>
</feature>
<sequence>MKQARTNPNTPPRWLELALFALVAVLLICSNWTLIDRVNFEMGDLAANSVLIQDAKSFHLFTGNYSRTGMNHPGPAILDALALGEVIFYDLLHVVPSAFSGQLVAVALYNAFWITLLYRLLYRGSQSIAGAAIGLATFLIITALNDRQFFNGIWFPHLYYFPFAVFIFATVRLIDGCTDSLFSFALSLGFVTNGHVSFVAITAIILLLAIGFNYLLYAKADADRLILSKAFFIKHGRVIALSAGLALSFFVPLLIETVIDYPGPVSDYIAFSGGHQPNSVASALKYIAQYWGGLPPMLFAALVLAFLWAWRPADAVALPYRAAIATVISATLAALFYAKEGIDLLQYIYIGLFYYAVPGLLAAFVAALAYGLSKAKYKAILALLAAAASMLIMYKVSALPIGYARTYHDNSVPTLYAKLKAEEKNGPLVLNLSMGDDWGPVWTHISGLQAYTKRAGDKLFCINKGWNILFTKAARCTLEELARDHSTLAVMKTPTTPPQDLKFVATSMGISFYQTEVRSIADKGMVPVLANRPLYDGTILTAGWSATETDMVWSEGKKATLLIPVNPGFSGNILLDLSAFLPNPQYKQSITVTSADANGLAFQFNAEDSRKIIAIPVKNAGNNGVAIEISIATPISPKVAGLSDDPRMLGVSLYGIEARSN</sequence>
<comment type="caution">
    <text evidence="2">The sequence shown here is derived from an EMBL/GenBank/DDBJ whole genome shotgun (WGS) entry which is preliminary data.</text>
</comment>
<accession>A0ABR9G578</accession>
<dbReference type="RefSeq" id="WP_192554026.1">
    <property type="nucleotide sequence ID" value="NZ_JACZZA010000001.1"/>
</dbReference>
<feature type="transmembrane region" description="Helical" evidence="1">
    <location>
        <begin position="17"/>
        <end position="35"/>
    </location>
</feature>
<feature type="transmembrane region" description="Helical" evidence="1">
    <location>
        <begin position="103"/>
        <end position="121"/>
    </location>
</feature>
<feature type="transmembrane region" description="Helical" evidence="1">
    <location>
        <begin position="344"/>
        <end position="372"/>
    </location>
</feature>
<gene>
    <name evidence="2" type="ORF">IGX34_02230</name>
</gene>
<feature type="transmembrane region" description="Helical" evidence="1">
    <location>
        <begin position="194"/>
        <end position="217"/>
    </location>
</feature>
<evidence type="ECO:0000256" key="1">
    <source>
        <dbReference type="SAM" id="Phobius"/>
    </source>
</evidence>
<feature type="transmembrane region" description="Helical" evidence="1">
    <location>
        <begin position="157"/>
        <end position="174"/>
    </location>
</feature>
<dbReference type="Proteomes" id="UP000651010">
    <property type="component" value="Unassembled WGS sequence"/>
</dbReference>
<dbReference type="EMBL" id="JACZZA010000001">
    <property type="protein sequence ID" value="MBE1159184.1"/>
    <property type="molecule type" value="Genomic_DNA"/>
</dbReference>
<feature type="transmembrane region" description="Helical" evidence="1">
    <location>
        <begin position="238"/>
        <end position="255"/>
    </location>
</feature>
<feature type="transmembrane region" description="Helical" evidence="1">
    <location>
        <begin position="322"/>
        <end position="338"/>
    </location>
</feature>
<feature type="transmembrane region" description="Helical" evidence="1">
    <location>
        <begin position="290"/>
        <end position="310"/>
    </location>
</feature>
<keyword evidence="1" id="KW-0812">Transmembrane</keyword>
<name>A0ABR9G578_9GAMM</name>
<protein>
    <recommendedName>
        <fullName evidence="4">Glycosyltransferase RgtA/B/C/D-like domain-containing protein</fullName>
    </recommendedName>
</protein>
<evidence type="ECO:0000313" key="3">
    <source>
        <dbReference type="Proteomes" id="UP000651010"/>
    </source>
</evidence>
<organism evidence="2 3">
    <name type="scientific">Dyella acidiphila</name>
    <dbReference type="NCBI Taxonomy" id="2775866"/>
    <lineage>
        <taxon>Bacteria</taxon>
        <taxon>Pseudomonadati</taxon>
        <taxon>Pseudomonadota</taxon>
        <taxon>Gammaproteobacteria</taxon>
        <taxon>Lysobacterales</taxon>
        <taxon>Rhodanobacteraceae</taxon>
        <taxon>Dyella</taxon>
    </lineage>
</organism>
<keyword evidence="1" id="KW-0472">Membrane</keyword>
<evidence type="ECO:0008006" key="4">
    <source>
        <dbReference type="Google" id="ProtNLM"/>
    </source>
</evidence>
<feature type="transmembrane region" description="Helical" evidence="1">
    <location>
        <begin position="127"/>
        <end position="145"/>
    </location>
</feature>
<evidence type="ECO:0000313" key="2">
    <source>
        <dbReference type="EMBL" id="MBE1159184.1"/>
    </source>
</evidence>